<dbReference type="InterPro" id="IPR045854">
    <property type="entry name" value="NO2/SO3_Rdtase_4Fe4S_sf"/>
</dbReference>
<dbReference type="InterPro" id="IPR004588">
    <property type="entry name" value="IspG_bac-typ"/>
</dbReference>
<accession>A0A2Z6USB2</accession>
<comment type="function">
    <text evidence="7">Converts 2C-methyl-D-erythritol 2,4-cyclodiphosphate (ME-2,4cPP) into 1-hydroxy-2-methyl-2-(E)-butenyl 4-diphosphate.</text>
</comment>
<evidence type="ECO:0000313" key="11">
    <source>
        <dbReference type="Proteomes" id="UP000248272"/>
    </source>
</evidence>
<evidence type="ECO:0000256" key="2">
    <source>
        <dbReference type="ARBA" id="ARBA00022723"/>
    </source>
</evidence>
<dbReference type="Gene3D" id="3.30.413.10">
    <property type="entry name" value="Sulfite Reductase Hemoprotein, domain 1"/>
    <property type="match status" value="1"/>
</dbReference>
<keyword evidence="3 7" id="KW-0560">Oxidoreductase</keyword>
<name>A0A2Z6USB2_MICAE</name>
<dbReference type="FunFam" id="3.20.20.20:FF:000005">
    <property type="entry name" value="4-hydroxy-3-methylbut-2-en-1-yl diphosphate synthase (flavodoxin)"/>
    <property type="match status" value="1"/>
</dbReference>
<dbReference type="Pfam" id="PF26540">
    <property type="entry name" value="GcpE_C"/>
    <property type="match status" value="1"/>
</dbReference>
<dbReference type="SUPFAM" id="SSF56014">
    <property type="entry name" value="Nitrite and sulphite reductase 4Fe-4S domain-like"/>
    <property type="match status" value="1"/>
</dbReference>
<dbReference type="PANTHER" id="PTHR30454">
    <property type="entry name" value="4-HYDROXY-3-METHYLBUT-2-EN-1-YL DIPHOSPHATE SYNTHASE"/>
    <property type="match status" value="1"/>
</dbReference>
<dbReference type="InterPro" id="IPR058579">
    <property type="entry name" value="IspG_C"/>
</dbReference>
<keyword evidence="5 7" id="KW-0411">Iron-sulfur</keyword>
<dbReference type="EC" id="1.17.7.1" evidence="7"/>
<dbReference type="PIRSF" id="PIRSF004640">
    <property type="entry name" value="IspG"/>
    <property type="match status" value="1"/>
</dbReference>
<feature type="binding site" evidence="7">
    <location>
        <position position="349"/>
    </location>
    <ligand>
        <name>[4Fe-4S] cluster</name>
        <dbReference type="ChEBI" id="CHEBI:49883"/>
    </ligand>
</feature>
<evidence type="ECO:0000256" key="6">
    <source>
        <dbReference type="ARBA" id="ARBA00023229"/>
    </source>
</evidence>
<feature type="binding site" evidence="7">
    <location>
        <position position="318"/>
    </location>
    <ligand>
        <name>[4Fe-4S] cluster</name>
        <dbReference type="ChEBI" id="CHEBI:49883"/>
    </ligand>
</feature>
<reference evidence="10 11" key="1">
    <citation type="journal article" date="2018" name="Front. Microbiol.">
        <title>Adaptation of the Freshwater Bloom-Forming Cyanobacterium Microcystis aeruginosa to Brackish Water Is Driven by Recent Horizontal Transfer of Sucrose Genes.</title>
        <authorList>
            <person name="Tanabe Y."/>
            <person name="Hodoki Y."/>
            <person name="Sano T."/>
            <person name="Tada K."/>
            <person name="Watanabe M.M."/>
        </authorList>
    </citation>
    <scope>NUCLEOTIDE SEQUENCE [LARGE SCALE GENOMIC DNA]</scope>
    <source>
        <strain evidence="10 11">Sj</strain>
    </source>
</reference>
<keyword evidence="2 7" id="KW-0479">Metal-binding</keyword>
<dbReference type="Gene3D" id="3.20.20.20">
    <property type="entry name" value="Dihydropteroate synthase-like"/>
    <property type="match status" value="1"/>
</dbReference>
<dbReference type="Pfam" id="PF04551">
    <property type="entry name" value="GcpE"/>
    <property type="match status" value="1"/>
</dbReference>
<dbReference type="NCBIfam" id="TIGR00612">
    <property type="entry name" value="ispG_gcpE"/>
    <property type="match status" value="1"/>
</dbReference>
<evidence type="ECO:0000256" key="4">
    <source>
        <dbReference type="ARBA" id="ARBA00023004"/>
    </source>
</evidence>
<keyword evidence="6 7" id="KW-0414">Isoprene biosynthesis</keyword>
<dbReference type="AlphaFoldDB" id="A0A2Z6USB2"/>
<evidence type="ECO:0000259" key="9">
    <source>
        <dbReference type="Pfam" id="PF26540"/>
    </source>
</evidence>
<proteinExistence type="inferred from homology"/>
<organism evidence="10 11">
    <name type="scientific">Microcystis aeruginosa Sj</name>
    <dbReference type="NCBI Taxonomy" id="1979544"/>
    <lineage>
        <taxon>Bacteria</taxon>
        <taxon>Bacillati</taxon>
        <taxon>Cyanobacteriota</taxon>
        <taxon>Cyanophyceae</taxon>
        <taxon>Oscillatoriophycideae</taxon>
        <taxon>Chroococcales</taxon>
        <taxon>Microcystaceae</taxon>
        <taxon>Microcystis</taxon>
    </lineage>
</organism>
<dbReference type="GO" id="GO:0016114">
    <property type="term" value="P:terpenoid biosynthetic process"/>
    <property type="evidence" value="ECO:0007669"/>
    <property type="project" value="InterPro"/>
</dbReference>
<dbReference type="RefSeq" id="WP_110579350.1">
    <property type="nucleotide sequence ID" value="NZ_BDSG01000055.1"/>
</dbReference>
<sequence>MQTLESTLNSPATASEFDTTIHRRKTRPVRVGSVTIGGGYPVVVQSMINEDTLDIDGSVAGIRRLHEIGCEIVRVTVPSLAHATALAKIREKLLATYQPVPLVADVHHNGMKIALEVAKHVDKVRINPGLYVFEKPKADRSEYSQAEFDEIGEKIAETLKPLVISLRDQDKAMRIGVNHGSLAERMLFTYGDTPEGMVQSALEFIRICESLDFRNLVISLKASRVPVMVAAYRLMVKRMDELGMDYPLHLGVTEAGDGEYGRIKSTAGIATLLADGIGDTIRVSLTEAPEKEIPVCYSILQALGLRKTMVEYVACPSCGRTLFNLEDVLQQVRGATQHLTGLDIAVMGCIVNGPGEMADADYGYVGKQAGYIALYRGREEIKRVPESEGVSELINLIKADGRWVEP</sequence>
<comment type="pathway">
    <text evidence="7">Isoprenoid biosynthesis; isopentenyl diphosphate biosynthesis via DXP pathway; isopentenyl diphosphate from 1-deoxy-D-xylulose 5-phosphate: step 5/6.</text>
</comment>
<dbReference type="HAMAP" id="MF_00159">
    <property type="entry name" value="IspG"/>
    <property type="match status" value="1"/>
</dbReference>
<dbReference type="GO" id="GO:0046429">
    <property type="term" value="F:4-hydroxy-3-methylbut-2-en-1-yl diphosphate synthase activity (ferredoxin)"/>
    <property type="evidence" value="ECO:0007669"/>
    <property type="project" value="UniProtKB-UniRule"/>
</dbReference>
<dbReference type="EMBL" id="BDSG01000055">
    <property type="protein sequence ID" value="GBL10946.1"/>
    <property type="molecule type" value="Genomic_DNA"/>
</dbReference>
<dbReference type="GO" id="GO:0019288">
    <property type="term" value="P:isopentenyl diphosphate biosynthetic process, methylerythritol 4-phosphate pathway"/>
    <property type="evidence" value="ECO:0007669"/>
    <property type="project" value="UniProtKB-UniRule"/>
</dbReference>
<dbReference type="InterPro" id="IPR016425">
    <property type="entry name" value="IspG_bac"/>
</dbReference>
<comment type="catalytic activity">
    <reaction evidence="7">
        <text>(2E)-4-hydroxy-3-methylbut-2-enyl diphosphate + 2 oxidized [2Fe-2S]-[ferredoxin] + H2O = 2-C-methyl-D-erythritol 2,4-cyclic diphosphate + 2 reduced [2Fe-2S]-[ferredoxin] + H(+)</text>
        <dbReference type="Rhea" id="RHEA:26119"/>
        <dbReference type="Rhea" id="RHEA-COMP:10000"/>
        <dbReference type="Rhea" id="RHEA-COMP:10001"/>
        <dbReference type="ChEBI" id="CHEBI:15377"/>
        <dbReference type="ChEBI" id="CHEBI:15378"/>
        <dbReference type="ChEBI" id="CHEBI:33737"/>
        <dbReference type="ChEBI" id="CHEBI:33738"/>
        <dbReference type="ChEBI" id="CHEBI:58483"/>
        <dbReference type="ChEBI" id="CHEBI:128753"/>
        <dbReference type="EC" id="1.17.7.1"/>
    </reaction>
</comment>
<comment type="similarity">
    <text evidence="7">Belongs to the IspG family.</text>
</comment>
<keyword evidence="1 7" id="KW-0004">4Fe-4S</keyword>
<evidence type="ECO:0000256" key="1">
    <source>
        <dbReference type="ARBA" id="ARBA00022485"/>
    </source>
</evidence>
<evidence type="ECO:0000259" key="8">
    <source>
        <dbReference type="Pfam" id="PF04551"/>
    </source>
</evidence>
<dbReference type="InterPro" id="IPR058578">
    <property type="entry name" value="IspG_TIM"/>
</dbReference>
<comment type="caution">
    <text evidence="10">The sequence shown here is derived from an EMBL/GenBank/DDBJ whole genome shotgun (WGS) entry which is preliminary data.</text>
</comment>
<evidence type="ECO:0000313" key="10">
    <source>
        <dbReference type="EMBL" id="GBL10946.1"/>
    </source>
</evidence>
<dbReference type="PANTHER" id="PTHR30454:SF0">
    <property type="entry name" value="4-HYDROXY-3-METHYLBUT-2-EN-1-YL DIPHOSPHATE SYNTHASE (FERREDOXIN), CHLOROPLASTIC"/>
    <property type="match status" value="1"/>
</dbReference>
<evidence type="ECO:0000256" key="5">
    <source>
        <dbReference type="ARBA" id="ARBA00023014"/>
    </source>
</evidence>
<feature type="binding site" evidence="7">
    <location>
        <position position="315"/>
    </location>
    <ligand>
        <name>[4Fe-4S] cluster</name>
        <dbReference type="ChEBI" id="CHEBI:49883"/>
    </ligand>
</feature>
<dbReference type="GO" id="GO:0005506">
    <property type="term" value="F:iron ion binding"/>
    <property type="evidence" value="ECO:0007669"/>
    <property type="project" value="InterPro"/>
</dbReference>
<protein>
    <recommendedName>
        <fullName evidence="7">4-hydroxy-3-methylbut-2-en-1-yl diphosphate synthase (ferredoxin)</fullName>
        <ecNumber evidence="7">1.17.7.1</ecNumber>
    </recommendedName>
    <alternativeName>
        <fullName evidence="7">1-hydroxy-2-methyl-2-(E)-butenyl 4-diphosphate synthase</fullName>
    </alternativeName>
</protein>
<dbReference type="UniPathway" id="UPA00056">
    <property type="reaction ID" value="UER00096"/>
</dbReference>
<keyword evidence="4 7" id="KW-0408">Iron</keyword>
<dbReference type="NCBIfam" id="NF001540">
    <property type="entry name" value="PRK00366.1"/>
    <property type="match status" value="1"/>
</dbReference>
<gene>
    <name evidence="7 10" type="primary">ispG</name>
    <name evidence="10" type="ORF">MSj_02442</name>
</gene>
<evidence type="ECO:0000256" key="3">
    <source>
        <dbReference type="ARBA" id="ARBA00023002"/>
    </source>
</evidence>
<dbReference type="InterPro" id="IPR011005">
    <property type="entry name" value="Dihydropteroate_synth-like_sf"/>
</dbReference>
<evidence type="ECO:0000256" key="7">
    <source>
        <dbReference type="HAMAP-Rule" id="MF_00159"/>
    </source>
</evidence>
<comment type="cofactor">
    <cofactor evidence="7">
        <name>[4Fe-4S] cluster</name>
        <dbReference type="ChEBI" id="CHEBI:49883"/>
    </cofactor>
    <text evidence="7">Binds 1 [4Fe-4S] cluster.</text>
</comment>
<feature type="domain" description="IspG TIM-barrel" evidence="8">
    <location>
        <begin position="26"/>
        <end position="297"/>
    </location>
</feature>
<dbReference type="Proteomes" id="UP000248272">
    <property type="component" value="Unassembled WGS sequence"/>
</dbReference>
<feature type="domain" description="IspG C-terminal" evidence="9">
    <location>
        <begin position="311"/>
        <end position="398"/>
    </location>
</feature>
<dbReference type="GO" id="GO:0051539">
    <property type="term" value="F:4 iron, 4 sulfur cluster binding"/>
    <property type="evidence" value="ECO:0007669"/>
    <property type="project" value="UniProtKB-UniRule"/>
</dbReference>
<feature type="binding site" evidence="7">
    <location>
        <position position="356"/>
    </location>
    <ligand>
        <name>[4Fe-4S] cluster</name>
        <dbReference type="ChEBI" id="CHEBI:49883"/>
    </ligand>
</feature>